<evidence type="ECO:0000313" key="1">
    <source>
        <dbReference type="EMBL" id="KAL3959826.1"/>
    </source>
</evidence>
<comment type="caution">
    <text evidence="1">The sequence shown here is derived from an EMBL/GenBank/DDBJ whole genome shotgun (WGS) entry which is preliminary data.</text>
</comment>
<dbReference type="EMBL" id="JBGNUJ010000004">
    <property type="protein sequence ID" value="KAL3959826.1"/>
    <property type="molecule type" value="Genomic_DNA"/>
</dbReference>
<gene>
    <name evidence="1" type="ORF">ACCO45_004943</name>
</gene>
<proteinExistence type="predicted"/>
<accession>A0ACC4DU87</accession>
<protein>
    <submittedName>
        <fullName evidence="1">Uncharacterized protein</fullName>
    </submittedName>
</protein>
<organism evidence="1 2">
    <name type="scientific">Purpureocillium lilacinum</name>
    <name type="common">Paecilomyces lilacinus</name>
    <dbReference type="NCBI Taxonomy" id="33203"/>
    <lineage>
        <taxon>Eukaryota</taxon>
        <taxon>Fungi</taxon>
        <taxon>Dikarya</taxon>
        <taxon>Ascomycota</taxon>
        <taxon>Pezizomycotina</taxon>
        <taxon>Sordariomycetes</taxon>
        <taxon>Hypocreomycetidae</taxon>
        <taxon>Hypocreales</taxon>
        <taxon>Ophiocordycipitaceae</taxon>
        <taxon>Purpureocillium</taxon>
    </lineage>
</organism>
<dbReference type="Proteomes" id="UP001638806">
    <property type="component" value="Unassembled WGS sequence"/>
</dbReference>
<evidence type="ECO:0000313" key="2">
    <source>
        <dbReference type="Proteomes" id="UP001638806"/>
    </source>
</evidence>
<keyword evidence="2" id="KW-1185">Reference proteome</keyword>
<name>A0ACC4DU87_PURLI</name>
<sequence>MEFLKTALPFILKTDDILGDFERAIIQKEFNVSDAFGKMRPPGEPVHKVQRRLTDVEFKPREQEPRCELVEQATHEAYTPHSLPTIIIMPGDVELLPVVPSRMHVLWVVKVAEHLEQKLYWETEHEGVRRRFMAFVVLVMGVGFIHIIDATAVLVHMMVMALAVLAVSFVSRRAAFFCRR</sequence>
<reference evidence="1" key="1">
    <citation type="submission" date="2024-12" db="EMBL/GenBank/DDBJ databases">
        <title>Comparative genomics and development of molecular markers within Purpureocillium lilacinum and among Purpureocillium species.</title>
        <authorList>
            <person name="Yeh Z.-Y."/>
            <person name="Ni N.-T."/>
            <person name="Lo P.-H."/>
            <person name="Mushyakhwo K."/>
            <person name="Lin C.-F."/>
            <person name="Nai Y.-S."/>
        </authorList>
    </citation>
    <scope>NUCLEOTIDE SEQUENCE</scope>
    <source>
        <strain evidence="1">NCHU-NPUST-175</strain>
    </source>
</reference>